<evidence type="ECO:0000313" key="2">
    <source>
        <dbReference type="EMBL" id="QUE50893.1"/>
    </source>
</evidence>
<dbReference type="SUPFAM" id="SSF50199">
    <property type="entry name" value="Staphylococcal nuclease"/>
    <property type="match status" value="1"/>
</dbReference>
<accession>A0A975IZG4</accession>
<dbReference type="EMBL" id="CP073100">
    <property type="protein sequence ID" value="QUE50893.1"/>
    <property type="molecule type" value="Genomic_DNA"/>
</dbReference>
<dbReference type="Gene3D" id="2.40.50.90">
    <property type="match status" value="1"/>
</dbReference>
<gene>
    <name evidence="2" type="ORF">KBB96_18785</name>
</gene>
<evidence type="ECO:0008006" key="4">
    <source>
        <dbReference type="Google" id="ProtNLM"/>
    </source>
</evidence>
<dbReference type="RefSeq" id="WP_211631032.1">
    <property type="nucleotide sequence ID" value="NZ_CP073100.1"/>
</dbReference>
<sequence>MAIRARQSTGSSVLLVIVVACLWGWGQWKKSHPSADAPPATKSSSVPTKTAPSPASTDRQGRYDVYRGCTLANEKHNDGDSFEVRLPDGRTEVFRLYFIDTPESQFRTYRGGDDNHTRIKQQGDYFGISSEQAVDIGRRAKEFILPLLAKRPFTLYTVWDSPFNDQRYHAFIEVEQEGKTRWLDELLIERGFCRIFTKGADMPDGTPLNRRKDQLHAMEREAKARRAGAWGLR</sequence>
<evidence type="ECO:0000256" key="1">
    <source>
        <dbReference type="SAM" id="MobiDB-lite"/>
    </source>
</evidence>
<dbReference type="InterPro" id="IPR035437">
    <property type="entry name" value="SNase_OB-fold_sf"/>
</dbReference>
<dbReference type="PROSITE" id="PS51257">
    <property type="entry name" value="PROKAR_LIPOPROTEIN"/>
    <property type="match status" value="1"/>
</dbReference>
<dbReference type="AlphaFoldDB" id="A0A975IZG4"/>
<proteinExistence type="predicted"/>
<name>A0A975IZG4_9BACT</name>
<feature type="compositionally biased region" description="Polar residues" evidence="1">
    <location>
        <begin position="41"/>
        <end position="58"/>
    </location>
</feature>
<organism evidence="2 3">
    <name type="scientific">Luteolibacter ambystomatis</name>
    <dbReference type="NCBI Taxonomy" id="2824561"/>
    <lineage>
        <taxon>Bacteria</taxon>
        <taxon>Pseudomonadati</taxon>
        <taxon>Verrucomicrobiota</taxon>
        <taxon>Verrucomicrobiia</taxon>
        <taxon>Verrucomicrobiales</taxon>
        <taxon>Verrucomicrobiaceae</taxon>
        <taxon>Luteolibacter</taxon>
    </lineage>
</organism>
<feature type="region of interest" description="Disordered" evidence="1">
    <location>
        <begin position="32"/>
        <end position="61"/>
    </location>
</feature>
<dbReference type="Proteomes" id="UP000676169">
    <property type="component" value="Chromosome"/>
</dbReference>
<keyword evidence="3" id="KW-1185">Reference proteome</keyword>
<dbReference type="KEGG" id="lamb:KBB96_18785"/>
<protein>
    <recommendedName>
        <fullName evidence="4">TNase-like domain-containing protein</fullName>
    </recommendedName>
</protein>
<reference evidence="2" key="1">
    <citation type="submission" date="2021-04" db="EMBL/GenBank/DDBJ databases">
        <title>Luteolibacter sp. 32A isolated from the skin of an Anderson's salamander (Ambystoma andersonii).</title>
        <authorList>
            <person name="Spergser J."/>
            <person name="Busse H.-J."/>
        </authorList>
    </citation>
    <scope>NUCLEOTIDE SEQUENCE</scope>
    <source>
        <strain evidence="2">32A</strain>
    </source>
</reference>
<evidence type="ECO:0000313" key="3">
    <source>
        <dbReference type="Proteomes" id="UP000676169"/>
    </source>
</evidence>